<organism evidence="1 2">
    <name type="scientific">Zophobas morio</name>
    <dbReference type="NCBI Taxonomy" id="2755281"/>
    <lineage>
        <taxon>Eukaryota</taxon>
        <taxon>Metazoa</taxon>
        <taxon>Ecdysozoa</taxon>
        <taxon>Arthropoda</taxon>
        <taxon>Hexapoda</taxon>
        <taxon>Insecta</taxon>
        <taxon>Pterygota</taxon>
        <taxon>Neoptera</taxon>
        <taxon>Endopterygota</taxon>
        <taxon>Coleoptera</taxon>
        <taxon>Polyphaga</taxon>
        <taxon>Cucujiformia</taxon>
        <taxon>Tenebrionidae</taxon>
        <taxon>Zophobas</taxon>
    </lineage>
</organism>
<dbReference type="AlphaFoldDB" id="A0AA38M4J9"/>
<proteinExistence type="predicted"/>
<keyword evidence="2" id="KW-1185">Reference proteome</keyword>
<dbReference type="PANTHER" id="PTHR31649:SF10">
    <property type="entry name" value="IP19903P-RELATED"/>
    <property type="match status" value="1"/>
</dbReference>
<gene>
    <name evidence="1" type="ORF">Zmor_025445</name>
</gene>
<dbReference type="EMBL" id="JALNTZ010000008">
    <property type="protein sequence ID" value="KAJ3642684.1"/>
    <property type="molecule type" value="Genomic_DNA"/>
</dbReference>
<comment type="caution">
    <text evidence="1">The sequence shown here is derived from an EMBL/GenBank/DDBJ whole genome shotgun (WGS) entry which is preliminary data.</text>
</comment>
<accession>A0AA38M4J9</accession>
<dbReference type="Pfam" id="PF11901">
    <property type="entry name" value="DM9"/>
    <property type="match status" value="1"/>
</dbReference>
<evidence type="ECO:0000313" key="1">
    <source>
        <dbReference type="EMBL" id="KAJ3642684.1"/>
    </source>
</evidence>
<evidence type="ECO:0000313" key="2">
    <source>
        <dbReference type="Proteomes" id="UP001168821"/>
    </source>
</evidence>
<protein>
    <submittedName>
        <fullName evidence="1">Uncharacterized protein</fullName>
    </submittedName>
</protein>
<name>A0AA38M4J9_9CUCU</name>
<reference evidence="1" key="1">
    <citation type="journal article" date="2023" name="G3 (Bethesda)">
        <title>Whole genome assemblies of Zophobas morio and Tenebrio molitor.</title>
        <authorList>
            <person name="Kaur S."/>
            <person name="Stinson S.A."/>
            <person name="diCenzo G.C."/>
        </authorList>
    </citation>
    <scope>NUCLEOTIDE SEQUENCE</scope>
    <source>
        <strain evidence="1">QUZm001</strain>
    </source>
</reference>
<dbReference type="Proteomes" id="UP001168821">
    <property type="component" value="Unassembled WGS sequence"/>
</dbReference>
<dbReference type="PANTHER" id="PTHR31649">
    <property type="entry name" value="AGAP009604-PA"/>
    <property type="match status" value="1"/>
</dbReference>
<dbReference type="InterPro" id="IPR006616">
    <property type="entry name" value="DM9_repeat"/>
</dbReference>
<sequence>MNPQKSHHHCHQCHYHCHQCHHHDHNPVPKVLGHYWRDYTGEIPEDAFPGGHDSNNKPIYIGQAFLKGGEMIPTSIYPGQAGMKLPCNWKANYSDIGMKILCSSNPDSLSWENVTASNLQSTTAGKQLVVGGFQDKNKFIVGRVKHEKELLVGKVLGYTNGSAKLHFVGGDKETSVDSYQVLIQSSTNNC</sequence>